<dbReference type="Pfam" id="PF03398">
    <property type="entry name" value="Ist1"/>
    <property type="match status" value="1"/>
</dbReference>
<feature type="compositionally biased region" description="Basic and acidic residues" evidence="2">
    <location>
        <begin position="220"/>
        <end position="239"/>
    </location>
</feature>
<comment type="caution">
    <text evidence="3">The sequence shown here is derived from an EMBL/GenBank/DDBJ whole genome shotgun (WGS) entry which is preliminary data.</text>
</comment>
<comment type="similarity">
    <text evidence="1">Belongs to the IST1 family.</text>
</comment>
<organism evidence="3 4">
    <name type="scientific">Hevea brasiliensis</name>
    <name type="common">Para rubber tree</name>
    <name type="synonym">Siphonia brasiliensis</name>
    <dbReference type="NCBI Taxonomy" id="3981"/>
    <lineage>
        <taxon>Eukaryota</taxon>
        <taxon>Viridiplantae</taxon>
        <taxon>Streptophyta</taxon>
        <taxon>Embryophyta</taxon>
        <taxon>Tracheophyta</taxon>
        <taxon>Spermatophyta</taxon>
        <taxon>Magnoliopsida</taxon>
        <taxon>eudicotyledons</taxon>
        <taxon>Gunneridae</taxon>
        <taxon>Pentapetalae</taxon>
        <taxon>rosids</taxon>
        <taxon>fabids</taxon>
        <taxon>Malpighiales</taxon>
        <taxon>Euphorbiaceae</taxon>
        <taxon>Crotonoideae</taxon>
        <taxon>Micrandreae</taxon>
        <taxon>Hevea</taxon>
    </lineage>
</organism>
<keyword evidence="4" id="KW-1185">Reference proteome</keyword>
<dbReference type="InterPro" id="IPR005061">
    <property type="entry name" value="Ist1"/>
</dbReference>
<evidence type="ECO:0000313" key="4">
    <source>
        <dbReference type="Proteomes" id="UP000467840"/>
    </source>
</evidence>
<feature type="region of interest" description="Disordered" evidence="2">
    <location>
        <begin position="510"/>
        <end position="538"/>
    </location>
</feature>
<feature type="compositionally biased region" description="Acidic residues" evidence="2">
    <location>
        <begin position="583"/>
        <end position="593"/>
    </location>
</feature>
<dbReference type="GO" id="GO:0015031">
    <property type="term" value="P:protein transport"/>
    <property type="evidence" value="ECO:0007669"/>
    <property type="project" value="InterPro"/>
</dbReference>
<dbReference type="Gene3D" id="1.20.1260.60">
    <property type="entry name" value="Vacuolar protein sorting-associated protein Ist1"/>
    <property type="match status" value="1"/>
</dbReference>
<dbReference type="AlphaFoldDB" id="A0A6A6MKE0"/>
<dbReference type="GO" id="GO:0048367">
    <property type="term" value="P:shoot system development"/>
    <property type="evidence" value="ECO:0007669"/>
    <property type="project" value="InterPro"/>
</dbReference>
<dbReference type="InterPro" id="IPR042277">
    <property type="entry name" value="IST1-like"/>
</dbReference>
<evidence type="ECO:0000256" key="1">
    <source>
        <dbReference type="ARBA" id="ARBA00005536"/>
    </source>
</evidence>
<feature type="region of interest" description="Disordered" evidence="2">
    <location>
        <begin position="565"/>
        <end position="614"/>
    </location>
</feature>
<dbReference type="GO" id="GO:0048364">
    <property type="term" value="P:root development"/>
    <property type="evidence" value="ECO:0007669"/>
    <property type="project" value="InterPro"/>
</dbReference>
<dbReference type="FunFam" id="1.20.1260.60:FF:000002">
    <property type="entry name" value="Vacuolar protein sorting-associated protein IST1"/>
    <property type="match status" value="1"/>
</dbReference>
<sequence>MPAFSPKPTRLYNVRSISFPARSHPNIGRIEEELNKLSSWEASSVNAERICARLSALGEIYRCIEDLLNLPLTQQALSQNQEEKWVGEMLDDLIRYLDVCGNIRDGILLMKESVRELQSAIRRSKGGGESSIESNVNDYIFCRKKMKKEAEKSLASLKQKDSVFAESSLSNDHYLSAIVKALSGVLCADFFLSVFSFFFLFGGGGGVVGRIANGGEDGGGEDKVAEEQERGGGEANEERHCNASPVWSRRHCSNGSTWNVMMQTDMIKVEHVIREQNVLAANEFIELFCELVAARLTIIAKQRECPADLKEGIASLVFASPRCSEIPELMAMRKIFEKKYGNDFVSAAIDLRPNCGVNRMLIDKLSVRTPTGEVKLKVMKEIAKEHQIEWDTAESERELLKAPEELIEGPNTFVSATSLPTKPSPVKTAETSNPTIISTTEGAMGSTQFEDTTSAAEAAAESAKQAIAAAHAAAYLANKNFNPGFAVLSGNSMAIANDLQINYPNLDHQFKGPGRLREPQSSSDRSHYVSNEEARSVQMDGEQIYRRHSYNETRPIQMDGQNVHRRHSYNASSPNSEIKFDESDCDEEIEMEDSPAGIYPPPPERWTSSSFISC</sequence>
<evidence type="ECO:0000313" key="3">
    <source>
        <dbReference type="EMBL" id="KAF2312479.1"/>
    </source>
</evidence>
<name>A0A6A6MKE0_HEVBR</name>
<feature type="region of interest" description="Disordered" evidence="2">
    <location>
        <begin position="216"/>
        <end position="239"/>
    </location>
</feature>
<gene>
    <name evidence="3" type="ORF">GH714_034819</name>
</gene>
<proteinExistence type="inferred from homology"/>
<protein>
    <submittedName>
        <fullName evidence="3">Uncharacterized protein</fullName>
    </submittedName>
</protein>
<dbReference type="EMBL" id="JAAGAX010000006">
    <property type="protein sequence ID" value="KAF2312479.1"/>
    <property type="molecule type" value="Genomic_DNA"/>
</dbReference>
<dbReference type="InterPro" id="IPR004320">
    <property type="entry name" value="BPS1_pln"/>
</dbReference>
<accession>A0A6A6MKE0</accession>
<dbReference type="Pfam" id="PF03087">
    <property type="entry name" value="BPS1"/>
    <property type="match status" value="1"/>
</dbReference>
<reference evidence="3 4" key="1">
    <citation type="journal article" date="2020" name="Mol. Plant">
        <title>The Chromosome-Based Rubber Tree Genome Provides New Insights into Spurge Genome Evolution and Rubber Biosynthesis.</title>
        <authorList>
            <person name="Liu J."/>
            <person name="Shi C."/>
            <person name="Shi C.C."/>
            <person name="Li W."/>
            <person name="Zhang Q.J."/>
            <person name="Zhang Y."/>
            <person name="Li K."/>
            <person name="Lu H.F."/>
            <person name="Shi C."/>
            <person name="Zhu S.T."/>
            <person name="Xiao Z.Y."/>
            <person name="Nan H."/>
            <person name="Yue Y."/>
            <person name="Zhu X.G."/>
            <person name="Wu Y."/>
            <person name="Hong X.N."/>
            <person name="Fan G.Y."/>
            <person name="Tong Y."/>
            <person name="Zhang D."/>
            <person name="Mao C.L."/>
            <person name="Liu Y.L."/>
            <person name="Hao S.J."/>
            <person name="Liu W.Q."/>
            <person name="Lv M.Q."/>
            <person name="Zhang H.B."/>
            <person name="Liu Y."/>
            <person name="Hu-Tang G.R."/>
            <person name="Wang J.P."/>
            <person name="Wang J.H."/>
            <person name="Sun Y.H."/>
            <person name="Ni S.B."/>
            <person name="Chen W.B."/>
            <person name="Zhang X.C."/>
            <person name="Jiao Y.N."/>
            <person name="Eichler E.E."/>
            <person name="Li G.H."/>
            <person name="Liu X."/>
            <person name="Gao L.Z."/>
        </authorList>
    </citation>
    <scope>NUCLEOTIDE SEQUENCE [LARGE SCALE GENOMIC DNA]</scope>
    <source>
        <strain evidence="4">cv. GT1</strain>
        <tissue evidence="3">Leaf</tissue>
    </source>
</reference>
<evidence type="ECO:0000256" key="2">
    <source>
        <dbReference type="SAM" id="MobiDB-lite"/>
    </source>
</evidence>
<feature type="compositionally biased region" description="Basic and acidic residues" evidence="2">
    <location>
        <begin position="524"/>
        <end position="535"/>
    </location>
</feature>
<dbReference type="PANTHER" id="PTHR12161:SF55">
    <property type="entry name" value="REGULATOR OF VPS4 ACTIVITY IN THE MVB PATHWAY PROTEIN"/>
    <property type="match status" value="1"/>
</dbReference>
<dbReference type="Proteomes" id="UP000467840">
    <property type="component" value="Chromosome 14"/>
</dbReference>
<dbReference type="PANTHER" id="PTHR12161">
    <property type="entry name" value="IST1 FAMILY MEMBER"/>
    <property type="match status" value="1"/>
</dbReference>